<dbReference type="InterPro" id="IPR029068">
    <property type="entry name" value="Glyas_Bleomycin-R_OHBP_Dase"/>
</dbReference>
<evidence type="ECO:0000313" key="2">
    <source>
        <dbReference type="EMBL" id="TVT20410.1"/>
    </source>
</evidence>
<dbReference type="InterPro" id="IPR037523">
    <property type="entry name" value="VOC_core"/>
</dbReference>
<keyword evidence="3" id="KW-1185">Reference proteome</keyword>
<dbReference type="RefSeq" id="WP_144641447.1">
    <property type="nucleotide sequence ID" value="NZ_BNAX01000011.1"/>
</dbReference>
<dbReference type="PROSITE" id="PS51819">
    <property type="entry name" value="VOC"/>
    <property type="match status" value="1"/>
</dbReference>
<feature type="domain" description="VOC" evidence="1">
    <location>
        <begin position="2"/>
        <end position="127"/>
    </location>
</feature>
<dbReference type="Gene3D" id="3.10.180.10">
    <property type="entry name" value="2,3-Dihydroxybiphenyl 1,2-Dioxygenase, domain 1"/>
    <property type="match status" value="1"/>
</dbReference>
<gene>
    <name evidence="2" type="ORF">FNH06_20790</name>
</gene>
<dbReference type="EMBL" id="VJZA01000036">
    <property type="protein sequence ID" value="TVT20410.1"/>
    <property type="molecule type" value="Genomic_DNA"/>
</dbReference>
<dbReference type="InterPro" id="IPR004360">
    <property type="entry name" value="Glyas_Fos-R_dOase_dom"/>
</dbReference>
<dbReference type="PANTHER" id="PTHR36503">
    <property type="entry name" value="BLR2520 PROTEIN"/>
    <property type="match status" value="1"/>
</dbReference>
<dbReference type="SUPFAM" id="SSF54593">
    <property type="entry name" value="Glyoxalase/Bleomycin resistance protein/Dihydroxybiphenyl dioxygenase"/>
    <property type="match status" value="1"/>
</dbReference>
<dbReference type="PANTHER" id="PTHR36503:SF2">
    <property type="entry name" value="BLR2408 PROTEIN"/>
    <property type="match status" value="1"/>
</dbReference>
<evidence type="ECO:0000313" key="3">
    <source>
        <dbReference type="Proteomes" id="UP000318578"/>
    </source>
</evidence>
<organism evidence="2 3">
    <name type="scientific">Amycolatopsis acidiphila</name>
    <dbReference type="NCBI Taxonomy" id="715473"/>
    <lineage>
        <taxon>Bacteria</taxon>
        <taxon>Bacillati</taxon>
        <taxon>Actinomycetota</taxon>
        <taxon>Actinomycetes</taxon>
        <taxon>Pseudonocardiales</taxon>
        <taxon>Pseudonocardiaceae</taxon>
        <taxon>Amycolatopsis</taxon>
    </lineage>
</organism>
<reference evidence="2 3" key="1">
    <citation type="submission" date="2019-07" db="EMBL/GenBank/DDBJ databases">
        <title>New species of Amycolatopsis and Streptomyces.</title>
        <authorList>
            <person name="Duangmal K."/>
            <person name="Teo W.F.A."/>
            <person name="Lipun K."/>
        </authorList>
    </citation>
    <scope>NUCLEOTIDE SEQUENCE [LARGE SCALE GENOMIC DNA]</scope>
    <source>
        <strain evidence="2 3">JCM 30562</strain>
    </source>
</reference>
<dbReference type="AlphaFoldDB" id="A0A558A821"/>
<proteinExistence type="predicted"/>
<dbReference type="Proteomes" id="UP000318578">
    <property type="component" value="Unassembled WGS sequence"/>
</dbReference>
<evidence type="ECO:0000259" key="1">
    <source>
        <dbReference type="PROSITE" id="PS51819"/>
    </source>
</evidence>
<dbReference type="OrthoDB" id="4265398at2"/>
<comment type="caution">
    <text evidence="2">The sequence shown here is derived from an EMBL/GenBank/DDBJ whole genome shotgun (WGS) entry which is preliminary data.</text>
</comment>
<accession>A0A558A821</accession>
<dbReference type="Pfam" id="PF00903">
    <property type="entry name" value="Glyoxalase"/>
    <property type="match status" value="1"/>
</dbReference>
<protein>
    <recommendedName>
        <fullName evidence="1">VOC domain-containing protein</fullName>
    </recommendedName>
</protein>
<name>A0A558A821_9PSEU</name>
<sequence length="133" mass="14708">MSTKIFVNQPVKDLTSSIDFFTALGYSVNPQFTDENAACVVINEHIYTMLLTEPFFKNFTKKPIVDATAGTETIVALSVDSREEVDVLVDKALAAGAQAANEPSDMGFMYSRSFSDLDGHTWEVLYMDPSHVE</sequence>